<sequence>MFAGLQTEDSQVFLEECTIRLHYYGVYEDEKPNCIGCELSGDFGSVFATRKIHLVQQYHPTMEVTEVLEAVARTLLPEYCSALATLIYGPLKAFMRSIMIMAPHNTAPVGSANAKPILAAVIIQG</sequence>
<dbReference type="EMBL" id="JARBHB010000014">
    <property type="protein sequence ID" value="KAJ8868453.1"/>
    <property type="molecule type" value="Genomic_DNA"/>
</dbReference>
<comment type="caution">
    <text evidence="1">The sequence shown here is derived from an EMBL/GenBank/DDBJ whole genome shotgun (WGS) entry which is preliminary data.</text>
</comment>
<accession>A0ABQ9GAJ3</accession>
<reference evidence="1 2" key="1">
    <citation type="submission" date="2023-02" db="EMBL/GenBank/DDBJ databases">
        <title>LHISI_Scaffold_Assembly.</title>
        <authorList>
            <person name="Stuart O.P."/>
            <person name="Cleave R."/>
            <person name="Magrath M.J.L."/>
            <person name="Mikheyev A.S."/>
        </authorList>
    </citation>
    <scope>NUCLEOTIDE SEQUENCE [LARGE SCALE GENOMIC DNA]</scope>
    <source>
        <strain evidence="1">Daus_M_001</strain>
        <tissue evidence="1">Leg muscle</tissue>
    </source>
</reference>
<name>A0ABQ9GAJ3_9NEOP</name>
<protein>
    <submittedName>
        <fullName evidence="1">Uncharacterized protein</fullName>
    </submittedName>
</protein>
<keyword evidence="2" id="KW-1185">Reference proteome</keyword>
<organism evidence="1 2">
    <name type="scientific">Dryococelus australis</name>
    <dbReference type="NCBI Taxonomy" id="614101"/>
    <lineage>
        <taxon>Eukaryota</taxon>
        <taxon>Metazoa</taxon>
        <taxon>Ecdysozoa</taxon>
        <taxon>Arthropoda</taxon>
        <taxon>Hexapoda</taxon>
        <taxon>Insecta</taxon>
        <taxon>Pterygota</taxon>
        <taxon>Neoptera</taxon>
        <taxon>Polyneoptera</taxon>
        <taxon>Phasmatodea</taxon>
        <taxon>Verophasmatodea</taxon>
        <taxon>Anareolatae</taxon>
        <taxon>Phasmatidae</taxon>
        <taxon>Eurycanthinae</taxon>
        <taxon>Dryococelus</taxon>
    </lineage>
</organism>
<gene>
    <name evidence="1" type="ORF">PR048_029981</name>
</gene>
<proteinExistence type="predicted"/>
<evidence type="ECO:0000313" key="2">
    <source>
        <dbReference type="Proteomes" id="UP001159363"/>
    </source>
</evidence>
<dbReference type="Proteomes" id="UP001159363">
    <property type="component" value="Chromosome 13"/>
</dbReference>
<evidence type="ECO:0000313" key="1">
    <source>
        <dbReference type="EMBL" id="KAJ8868453.1"/>
    </source>
</evidence>